<evidence type="ECO:0000313" key="1">
    <source>
        <dbReference type="EMBL" id="SOZ68801.1"/>
    </source>
</evidence>
<protein>
    <submittedName>
        <fullName evidence="1">Uncharacterized protein</fullName>
    </submittedName>
</protein>
<dbReference type="EMBL" id="OFTH01000037">
    <property type="protein sequence ID" value="SOZ68801.1"/>
    <property type="molecule type" value="Genomic_DNA"/>
</dbReference>
<dbReference type="Proteomes" id="UP000256952">
    <property type="component" value="Chromosome CBM2613_b"/>
</dbReference>
<name>A0A375EB24_9BURK</name>
<organism evidence="1">
    <name type="scientific">Cupriavidus taiwanensis</name>
    <dbReference type="NCBI Taxonomy" id="164546"/>
    <lineage>
        <taxon>Bacteria</taxon>
        <taxon>Pseudomonadati</taxon>
        <taxon>Pseudomonadota</taxon>
        <taxon>Betaproteobacteria</taxon>
        <taxon>Burkholderiales</taxon>
        <taxon>Burkholderiaceae</taxon>
        <taxon>Cupriavidus</taxon>
    </lineage>
</organism>
<comment type="caution">
    <text evidence="1">The sequence shown here is derived from an EMBL/GenBank/DDBJ whole genome shotgun (WGS) entry which is preliminary data.</text>
</comment>
<gene>
    <name evidence="1" type="ORF">CBM2613_B120107</name>
</gene>
<accession>A0A375EB24</accession>
<reference evidence="1" key="1">
    <citation type="submission" date="2018-01" db="EMBL/GenBank/DDBJ databases">
        <authorList>
            <person name="Clerissi C."/>
        </authorList>
    </citation>
    <scope>NUCLEOTIDE SEQUENCE</scope>
    <source>
        <strain evidence="1">Cupriavidus taiwanensis STM 8556</strain>
    </source>
</reference>
<proteinExistence type="predicted"/>
<sequence>MDILEQNIAQQVRQPSGANGYVRADGNVADAVPQAPGRACCGRASMSSTGAPGRFACSANPLRCRRRHTR</sequence>
<dbReference type="AlphaFoldDB" id="A0A375EB24"/>